<dbReference type="Pfam" id="PF10282">
    <property type="entry name" value="Lactonase"/>
    <property type="match status" value="1"/>
</dbReference>
<dbReference type="RefSeq" id="WP_200276648.1">
    <property type="nucleotide sequence ID" value="NZ_JAENII010000002.1"/>
</dbReference>
<dbReference type="InterPro" id="IPR019405">
    <property type="entry name" value="Lactonase_7-beta_prop"/>
</dbReference>
<dbReference type="Gene3D" id="2.130.10.10">
    <property type="entry name" value="YVTN repeat-like/Quinoprotein amine dehydrogenase"/>
    <property type="match status" value="1"/>
</dbReference>
<accession>A0A934RBB8</accession>
<dbReference type="SUPFAM" id="SSF51004">
    <property type="entry name" value="C-terminal (heme d1) domain of cytochrome cd1-nitrite reductase"/>
    <property type="match status" value="1"/>
</dbReference>
<sequence length="373" mass="39322">MHNFLSHPLVVFTGLVLGTASAESVRVYFGTGGNEGIHSALLDEETGELRGMKMAVEASGAGFLALSKDGRSLYSTASGKDRQGAVNSYEISPEGALELRNSQPSMGRGACFVGLDQTNQMVMVANYGSGSVAALGIGDDGSLEKSVSFFEHEGSSVNAKRQQEPHAHSIYAGPDNQFAYAPDLGTDEVVIYRMEPAEAKLMKAGAAKMPPGSGPRHMKFSTDGKLAYVLSELTLTVVAFSRDPESGQLSQKQVVSVLPDGESTDGMTCSEILVSSDGRFVYTANRDTAGKGRDSLSVLKVLDGGGLERIQTIGAEVSIPRNINLSPSGKWLLVAGQKAGGIPVFSVGENGMLAFSDQRVDLNSAMCVVFHTK</sequence>
<dbReference type="GO" id="GO:0017057">
    <property type="term" value="F:6-phosphogluconolactonase activity"/>
    <property type="evidence" value="ECO:0007669"/>
    <property type="project" value="TreeGrafter"/>
</dbReference>
<comment type="caution">
    <text evidence="3">The sequence shown here is derived from an EMBL/GenBank/DDBJ whole genome shotgun (WGS) entry which is preliminary data.</text>
</comment>
<dbReference type="InterPro" id="IPR011048">
    <property type="entry name" value="Haem_d1_sf"/>
</dbReference>
<dbReference type="AlphaFoldDB" id="A0A934RBB8"/>
<gene>
    <name evidence="3" type="ORF">JIN81_04055</name>
</gene>
<dbReference type="InterPro" id="IPR015943">
    <property type="entry name" value="WD40/YVTN_repeat-like_dom_sf"/>
</dbReference>
<reference evidence="3" key="1">
    <citation type="submission" date="2021-01" db="EMBL/GenBank/DDBJ databases">
        <title>Modified the classification status of verrucomicrobia.</title>
        <authorList>
            <person name="Feng X."/>
        </authorList>
    </citation>
    <scope>NUCLEOTIDE SEQUENCE</scope>
    <source>
        <strain evidence="3">KCTC 22201</strain>
    </source>
</reference>
<dbReference type="InterPro" id="IPR050282">
    <property type="entry name" value="Cycloisomerase_2"/>
</dbReference>
<dbReference type="GO" id="GO:0005829">
    <property type="term" value="C:cytosol"/>
    <property type="evidence" value="ECO:0007669"/>
    <property type="project" value="TreeGrafter"/>
</dbReference>
<organism evidence="3 4">
    <name type="scientific">Haloferula rosea</name>
    <dbReference type="NCBI Taxonomy" id="490093"/>
    <lineage>
        <taxon>Bacteria</taxon>
        <taxon>Pseudomonadati</taxon>
        <taxon>Verrucomicrobiota</taxon>
        <taxon>Verrucomicrobiia</taxon>
        <taxon>Verrucomicrobiales</taxon>
        <taxon>Verrucomicrobiaceae</taxon>
        <taxon>Haloferula</taxon>
    </lineage>
</organism>
<dbReference type="PANTHER" id="PTHR30344">
    <property type="entry name" value="6-PHOSPHOGLUCONOLACTONASE-RELATED"/>
    <property type="match status" value="1"/>
</dbReference>
<protein>
    <submittedName>
        <fullName evidence="3">Lactonase family protein</fullName>
    </submittedName>
</protein>
<evidence type="ECO:0000256" key="1">
    <source>
        <dbReference type="ARBA" id="ARBA00005564"/>
    </source>
</evidence>
<evidence type="ECO:0000313" key="3">
    <source>
        <dbReference type="EMBL" id="MBK1826179.1"/>
    </source>
</evidence>
<keyword evidence="4" id="KW-1185">Reference proteome</keyword>
<evidence type="ECO:0000256" key="2">
    <source>
        <dbReference type="ARBA" id="ARBA00022526"/>
    </source>
</evidence>
<evidence type="ECO:0000313" key="4">
    <source>
        <dbReference type="Proteomes" id="UP000658278"/>
    </source>
</evidence>
<name>A0A934RBB8_9BACT</name>
<dbReference type="PANTHER" id="PTHR30344:SF1">
    <property type="entry name" value="6-PHOSPHOGLUCONOLACTONASE"/>
    <property type="match status" value="1"/>
</dbReference>
<keyword evidence="2" id="KW-0313">Glucose metabolism</keyword>
<keyword evidence="2" id="KW-0119">Carbohydrate metabolism</keyword>
<proteinExistence type="inferred from homology"/>
<comment type="similarity">
    <text evidence="1">Belongs to the cycloisomerase 2 family.</text>
</comment>
<dbReference type="EMBL" id="JAENII010000002">
    <property type="protein sequence ID" value="MBK1826179.1"/>
    <property type="molecule type" value="Genomic_DNA"/>
</dbReference>
<dbReference type="Proteomes" id="UP000658278">
    <property type="component" value="Unassembled WGS sequence"/>
</dbReference>
<dbReference type="GO" id="GO:0006006">
    <property type="term" value="P:glucose metabolic process"/>
    <property type="evidence" value="ECO:0007669"/>
    <property type="project" value="UniProtKB-KW"/>
</dbReference>